<dbReference type="KEGG" id="cli:Clim_1596"/>
<organism evidence="3 4">
    <name type="scientific">Chlorobium limicola (strain DSM 245 / NBRC 103803 / 6330)</name>
    <dbReference type="NCBI Taxonomy" id="290315"/>
    <lineage>
        <taxon>Bacteria</taxon>
        <taxon>Pseudomonadati</taxon>
        <taxon>Chlorobiota</taxon>
        <taxon>Chlorobiia</taxon>
        <taxon>Chlorobiales</taxon>
        <taxon>Chlorobiaceae</taxon>
        <taxon>Chlorobium/Pelodictyon group</taxon>
        <taxon>Chlorobium</taxon>
    </lineage>
</organism>
<dbReference type="Pfam" id="PF22483">
    <property type="entry name" value="Mu-transpos_C_2"/>
    <property type="match status" value="1"/>
</dbReference>
<evidence type="ECO:0000313" key="3">
    <source>
        <dbReference type="EMBL" id="ACD90641.1"/>
    </source>
</evidence>
<protein>
    <submittedName>
        <fullName evidence="3">Integrase catalytic region</fullName>
    </submittedName>
</protein>
<proteinExistence type="inferred from homology"/>
<dbReference type="Proteomes" id="UP000008841">
    <property type="component" value="Chromosome"/>
</dbReference>
<dbReference type="eggNOG" id="COG4584">
    <property type="taxonomic scope" value="Bacteria"/>
</dbReference>
<feature type="domain" description="Integrase catalytic" evidence="2">
    <location>
        <begin position="131"/>
        <end position="311"/>
    </location>
</feature>
<dbReference type="PANTHER" id="PTHR35004">
    <property type="entry name" value="TRANSPOSASE RV3428C-RELATED"/>
    <property type="match status" value="1"/>
</dbReference>
<dbReference type="PANTHER" id="PTHR35004:SF8">
    <property type="entry name" value="TRANSPOSASE RV3428C-RELATED"/>
    <property type="match status" value="1"/>
</dbReference>
<comment type="similarity">
    <text evidence="1">Belongs to the transposase IS21/IS408/IS1162 family.</text>
</comment>
<dbReference type="EMBL" id="CP001097">
    <property type="protein sequence ID" value="ACD90641.1"/>
    <property type="molecule type" value="Genomic_DNA"/>
</dbReference>
<dbReference type="NCBIfam" id="NF033546">
    <property type="entry name" value="transpos_IS21"/>
    <property type="match status" value="1"/>
</dbReference>
<name>B3EDL6_CHLL2</name>
<dbReference type="Gene3D" id="3.30.420.10">
    <property type="entry name" value="Ribonuclease H-like superfamily/Ribonuclease H"/>
    <property type="match status" value="1"/>
</dbReference>
<evidence type="ECO:0000259" key="2">
    <source>
        <dbReference type="PROSITE" id="PS50994"/>
    </source>
</evidence>
<dbReference type="GO" id="GO:0015074">
    <property type="term" value="P:DNA integration"/>
    <property type="evidence" value="ECO:0007669"/>
    <property type="project" value="InterPro"/>
</dbReference>
<gene>
    <name evidence="3" type="ordered locus">Clim_1596</name>
</gene>
<reference evidence="3 4" key="1">
    <citation type="submission" date="2008-05" db="EMBL/GenBank/DDBJ databases">
        <title>Complete sequence of Chlorobium limicola DSM 245.</title>
        <authorList>
            <consortium name="US DOE Joint Genome Institute"/>
            <person name="Lucas S."/>
            <person name="Copeland A."/>
            <person name="Lapidus A."/>
            <person name="Glavina del Rio T."/>
            <person name="Dalin E."/>
            <person name="Tice H."/>
            <person name="Bruce D."/>
            <person name="Goodwin L."/>
            <person name="Pitluck S."/>
            <person name="Schmutz J."/>
            <person name="Larimer F."/>
            <person name="Land M."/>
            <person name="Hauser L."/>
            <person name="Kyrpides N."/>
            <person name="Ovchinnikova G."/>
            <person name="Zhao F."/>
            <person name="Li T."/>
            <person name="Liu Z."/>
            <person name="Overmann J."/>
            <person name="Bryant D.A."/>
            <person name="Richardson P."/>
        </authorList>
    </citation>
    <scope>NUCLEOTIDE SEQUENCE [LARGE SCALE GENOMIC DNA]</scope>
    <source>
        <strain evidence="4">DSM 245 / NBRC 103803 / 6330</strain>
    </source>
</reference>
<dbReference type="PROSITE" id="PS50994">
    <property type="entry name" value="INTEGRASE"/>
    <property type="match status" value="1"/>
</dbReference>
<accession>B3EDL6</accession>
<dbReference type="SUPFAM" id="SSF53098">
    <property type="entry name" value="Ribonuclease H-like"/>
    <property type="match status" value="1"/>
</dbReference>
<dbReference type="InterPro" id="IPR036397">
    <property type="entry name" value="RNaseH_sf"/>
</dbReference>
<dbReference type="STRING" id="290315.Clim_1596"/>
<dbReference type="AlphaFoldDB" id="B3EDL6"/>
<dbReference type="InterPro" id="IPR054353">
    <property type="entry name" value="IstA-like_C"/>
</dbReference>
<dbReference type="GO" id="GO:0003676">
    <property type="term" value="F:nucleic acid binding"/>
    <property type="evidence" value="ECO:0007669"/>
    <property type="project" value="InterPro"/>
</dbReference>
<dbReference type="Pfam" id="PF00665">
    <property type="entry name" value="rve"/>
    <property type="match status" value="1"/>
</dbReference>
<evidence type="ECO:0000313" key="4">
    <source>
        <dbReference type="Proteomes" id="UP000008841"/>
    </source>
</evidence>
<evidence type="ECO:0000256" key="1">
    <source>
        <dbReference type="ARBA" id="ARBA00009277"/>
    </source>
</evidence>
<dbReference type="HOGENOM" id="CLU_020626_11_0_10"/>
<dbReference type="InterPro" id="IPR012337">
    <property type="entry name" value="RNaseH-like_sf"/>
</dbReference>
<sequence length="512" mass="59743">MLNIRRIIQLKAEGTNKSEIARKLKLHRATLNTYLVRLAATGKPLESLLDWSDEALAQVVYQEKNTNQPDERAQVLHELLPSYLKQLDAVGVTRLLLWQEYRAVHLDGYGYTQFCEHLGRYKEIRKATMRIEHQPGWLLQVDFAGKNLSYCDRVTGEVVECPVLVCILPYSGYAYVEALSSARQEPLFNALNRCLEYLGGVPRSIVSDNMKQYVIKNSRYEFTFSELVNHWALHYRTDLEATRPRKPKDKPSVENGVWHAYLRIYARLRHEEFDSLFALNRRIRELLDEHNDKSFQKLPGSRRSRFVDEELPHLRSLPAEPFTILHRTTAKVQRNHHVILGEDTHEYSVPYQYIGYQTSVVYSEHTVEVFVDRRRIATHPRNLRRHGYSTLHEHRPPNHQAWIDTLGWDGHSFEAFGRKIGPHALQAFQQVMLSKEFIEQTYRACMGLKRLAKLYGNERFEAACQRALPGGKVTYGILSQILKNNLDRQERILENLFTTPLHQNIRGKQAYQ</sequence>
<dbReference type="InterPro" id="IPR001584">
    <property type="entry name" value="Integrase_cat-core"/>
</dbReference>